<gene>
    <name evidence="1" type="ORF">OSTLU_18613</name>
</gene>
<dbReference type="Proteomes" id="UP000001568">
    <property type="component" value="Chromosome 16"/>
</dbReference>
<evidence type="ECO:0000313" key="1">
    <source>
        <dbReference type="EMBL" id="ABP00224.1"/>
    </source>
</evidence>
<dbReference type="OrthoDB" id="10463816at2759"/>
<organism evidence="1 2">
    <name type="scientific">Ostreococcus lucimarinus (strain CCE9901)</name>
    <dbReference type="NCBI Taxonomy" id="436017"/>
    <lineage>
        <taxon>Eukaryota</taxon>
        <taxon>Viridiplantae</taxon>
        <taxon>Chlorophyta</taxon>
        <taxon>Mamiellophyceae</taxon>
        <taxon>Mamiellales</taxon>
        <taxon>Bathycoccaceae</taxon>
        <taxon>Ostreococcus</taxon>
    </lineage>
</organism>
<accession>A4S9G5</accession>
<dbReference type="Gramene" id="ABP00224">
    <property type="protein sequence ID" value="ABP00224"/>
    <property type="gene ID" value="OSTLU_18613"/>
</dbReference>
<dbReference type="GeneID" id="5005959"/>
<dbReference type="HOGENOM" id="CLU_1162766_0_0_1"/>
<dbReference type="EMBL" id="CP000596">
    <property type="protein sequence ID" value="ABP00224.1"/>
    <property type="molecule type" value="Genomic_DNA"/>
</dbReference>
<dbReference type="KEGG" id="olu:OSTLU_18613"/>
<dbReference type="RefSeq" id="XP_001421930.1">
    <property type="nucleotide sequence ID" value="XM_001421893.1"/>
</dbReference>
<sequence>MAVAQRVSVDEALKRVVSHADVVGAGIMTSRGALVERRGAFSDADARTSCRLVAVASHAIISGSGGGIDDNDDGIEMVRARRGACELVVASDATSSGEHFGALSHDERVSILGEAIIDSGALVFTKSHSGRYTCVDNAFLKAFGFEKSEDVVGLTDDEVIEKILASGKTFHHSYRGESVTDLPRIWKENDDLVQHNNRTMWFKERALLSGGEDTKLHEFVVMKSPFAGGVLGVAVPAGI</sequence>
<name>A4S9G5_OSTLU</name>
<protein>
    <recommendedName>
        <fullName evidence="3">PAS domain-containing protein</fullName>
    </recommendedName>
</protein>
<evidence type="ECO:0000313" key="2">
    <source>
        <dbReference type="Proteomes" id="UP000001568"/>
    </source>
</evidence>
<proteinExistence type="predicted"/>
<reference evidence="1 2" key="1">
    <citation type="journal article" date="2007" name="Proc. Natl. Acad. Sci. U.S.A.">
        <title>The tiny eukaryote Ostreococcus provides genomic insights into the paradox of plankton speciation.</title>
        <authorList>
            <person name="Palenik B."/>
            <person name="Grimwood J."/>
            <person name="Aerts A."/>
            <person name="Rouze P."/>
            <person name="Salamov A."/>
            <person name="Putnam N."/>
            <person name="Dupont C."/>
            <person name="Jorgensen R."/>
            <person name="Derelle E."/>
            <person name="Rombauts S."/>
            <person name="Zhou K."/>
            <person name="Otillar R."/>
            <person name="Merchant S.S."/>
            <person name="Podell S."/>
            <person name="Gaasterland T."/>
            <person name="Napoli C."/>
            <person name="Gendler K."/>
            <person name="Manuell A."/>
            <person name="Tai V."/>
            <person name="Vallon O."/>
            <person name="Piganeau G."/>
            <person name="Jancek S."/>
            <person name="Heijde M."/>
            <person name="Jabbari K."/>
            <person name="Bowler C."/>
            <person name="Lohr M."/>
            <person name="Robbens S."/>
            <person name="Werner G."/>
            <person name="Dubchak I."/>
            <person name="Pazour G.J."/>
            <person name="Ren Q."/>
            <person name="Paulsen I."/>
            <person name="Delwiche C."/>
            <person name="Schmutz J."/>
            <person name="Rokhsar D."/>
            <person name="Van de Peer Y."/>
            <person name="Moreau H."/>
            <person name="Grigoriev I.V."/>
        </authorList>
    </citation>
    <scope>NUCLEOTIDE SEQUENCE [LARGE SCALE GENOMIC DNA]</scope>
    <source>
        <strain evidence="1 2">CCE9901</strain>
    </source>
</reference>
<dbReference type="AlphaFoldDB" id="A4S9G5"/>
<evidence type="ECO:0008006" key="3">
    <source>
        <dbReference type="Google" id="ProtNLM"/>
    </source>
</evidence>
<keyword evidence="2" id="KW-1185">Reference proteome</keyword>